<sequence>MDQDSFRLQRFVEAQATTFDTAMSEMREGRKRSHWMWFIFPQLRGLGRTATAQFYGMASLEEARAYLAHPLLAPRLDLVTQAVLATSGRSLHEIFGSPDDLKFHSSMTLFAIASGRNDGPFRDALDRWFAGGMDAGSMALLGLSEEEDPK</sequence>
<dbReference type="RefSeq" id="WP_091839630.1">
    <property type="nucleotide sequence ID" value="NZ_FOAN01000008.1"/>
</dbReference>
<dbReference type="EMBL" id="FOAN01000008">
    <property type="protein sequence ID" value="SEM17130.1"/>
    <property type="molecule type" value="Genomic_DNA"/>
</dbReference>
<dbReference type="AlphaFoldDB" id="A0A1H7W6M6"/>
<dbReference type="Pfam" id="PF08837">
    <property type="entry name" value="DUF1810"/>
    <property type="match status" value="1"/>
</dbReference>
<dbReference type="InterPro" id="IPR014937">
    <property type="entry name" value="DUF1810"/>
</dbReference>
<reference evidence="2" key="1">
    <citation type="submission" date="2016-10" db="EMBL/GenBank/DDBJ databases">
        <authorList>
            <person name="Varghese N."/>
            <person name="Submissions S."/>
        </authorList>
    </citation>
    <scope>NUCLEOTIDE SEQUENCE [LARGE SCALE GENOMIC DNA]</scope>
    <source>
        <strain evidence="2">LMG 26383,CCUG 61248,R- 45681</strain>
    </source>
</reference>
<dbReference type="InterPro" id="IPR036287">
    <property type="entry name" value="Rv1873-like_sf"/>
</dbReference>
<keyword evidence="2" id="KW-1185">Reference proteome</keyword>
<dbReference type="PIRSF" id="PIRSF008546">
    <property type="entry name" value="UCP008546"/>
    <property type="match status" value="1"/>
</dbReference>
<evidence type="ECO:0000313" key="2">
    <source>
        <dbReference type="Proteomes" id="UP000199664"/>
    </source>
</evidence>
<accession>A0A1H7W6M6</accession>
<gene>
    <name evidence="1" type="ORF">SAMN04515666_10837</name>
</gene>
<dbReference type="SUPFAM" id="SSF140736">
    <property type="entry name" value="Rv1873-like"/>
    <property type="match status" value="1"/>
</dbReference>
<name>A0A1H7W6M6_9HYPH</name>
<protein>
    <submittedName>
        <fullName evidence="1">Uncharacterized protein, DUF1810 family</fullName>
    </submittedName>
</protein>
<evidence type="ECO:0000313" key="1">
    <source>
        <dbReference type="EMBL" id="SEM17130.1"/>
    </source>
</evidence>
<organism evidence="1 2">
    <name type="scientific">Bosea lupini</name>
    <dbReference type="NCBI Taxonomy" id="1036779"/>
    <lineage>
        <taxon>Bacteria</taxon>
        <taxon>Pseudomonadati</taxon>
        <taxon>Pseudomonadota</taxon>
        <taxon>Alphaproteobacteria</taxon>
        <taxon>Hyphomicrobiales</taxon>
        <taxon>Boseaceae</taxon>
        <taxon>Bosea</taxon>
    </lineage>
</organism>
<dbReference type="Gene3D" id="1.25.40.380">
    <property type="entry name" value="Protein of unknown function DUF1810"/>
    <property type="match status" value="1"/>
</dbReference>
<dbReference type="Proteomes" id="UP000199664">
    <property type="component" value="Unassembled WGS sequence"/>
</dbReference>
<proteinExistence type="predicted"/>
<dbReference type="OrthoDB" id="9801870at2"/>
<dbReference type="STRING" id="1036779.SAMN04515666_10837"/>